<dbReference type="InterPro" id="IPR001810">
    <property type="entry name" value="F-box_dom"/>
</dbReference>
<sequence length="258" mass="31105">MLEYVPEEIFIKILSYVNIRDFRKISNISMIYKNLLNTEKTMNMLLLHKYPYVCNLARNKQFNICSFRLYYDIEYSNHNFDNYLKYGEINSTLFKNVILELDHSFMNLLAHDTKFTVPSNFLDILKDIIINIKDFKYSYQHNEIYYRVLSVLYKTPKFRNTFDILELLDIFIYNSHLENSKYIITDILTKDEYNLYITKHIDNNLLMAYINPDKCKNMSMGTKFNMSMKLSQLGYYTESNYICDNFLDDEDKKMIQSF</sequence>
<dbReference type="SUPFAM" id="SSF81383">
    <property type="entry name" value="F-box domain"/>
    <property type="match status" value="1"/>
</dbReference>
<reference evidence="2" key="1">
    <citation type="journal article" date="2019" name="MBio">
        <title>Virus Genomes from Deep Sea Sediments Expand the Ocean Megavirome and Support Independent Origins of Viral Gigantism.</title>
        <authorList>
            <person name="Backstrom D."/>
            <person name="Yutin N."/>
            <person name="Jorgensen S.L."/>
            <person name="Dharamshi J."/>
            <person name="Homa F."/>
            <person name="Zaremba-Niedwiedzka K."/>
            <person name="Spang A."/>
            <person name="Wolf Y.I."/>
            <person name="Koonin E.V."/>
            <person name="Ettema T.J."/>
        </authorList>
    </citation>
    <scope>NUCLEOTIDE SEQUENCE</scope>
</reference>
<proteinExistence type="predicted"/>
<dbReference type="PROSITE" id="PS50181">
    <property type="entry name" value="FBOX"/>
    <property type="match status" value="1"/>
</dbReference>
<protein>
    <recommendedName>
        <fullName evidence="1">F-box domain-containing protein</fullName>
    </recommendedName>
</protein>
<feature type="domain" description="F-box" evidence="1">
    <location>
        <begin position="1"/>
        <end position="45"/>
    </location>
</feature>
<dbReference type="EMBL" id="MK500451">
    <property type="protein sequence ID" value="QBK89982.1"/>
    <property type="molecule type" value="Genomic_DNA"/>
</dbReference>
<evidence type="ECO:0000313" key="2">
    <source>
        <dbReference type="EMBL" id="QBK89982.1"/>
    </source>
</evidence>
<name>A0A481Z2L1_9VIRU</name>
<evidence type="ECO:0000259" key="1">
    <source>
        <dbReference type="PROSITE" id="PS50181"/>
    </source>
</evidence>
<gene>
    <name evidence="2" type="ORF">LCPAC101_02650</name>
</gene>
<dbReference type="InterPro" id="IPR036047">
    <property type="entry name" value="F-box-like_dom_sf"/>
</dbReference>
<accession>A0A481Z2L1</accession>
<organism evidence="2">
    <name type="scientific">Pithovirus LCPAC101</name>
    <dbReference type="NCBI Taxonomy" id="2506586"/>
    <lineage>
        <taxon>Viruses</taxon>
        <taxon>Pithoviruses</taxon>
    </lineage>
</organism>